<evidence type="ECO:0000256" key="12">
    <source>
        <dbReference type="ARBA" id="ARBA00023170"/>
    </source>
</evidence>
<dbReference type="EMBL" id="FNFD01000028">
    <property type="protein sequence ID" value="SDL71536.1"/>
    <property type="molecule type" value="Genomic_DNA"/>
</dbReference>
<feature type="chain" id="PRO_5011747417" evidence="17">
    <location>
        <begin position="29"/>
        <end position="771"/>
    </location>
</feature>
<organism evidence="20 21">
    <name type="scientific">Pseudomonas indica</name>
    <dbReference type="NCBI Taxonomy" id="137658"/>
    <lineage>
        <taxon>Bacteria</taxon>
        <taxon>Pseudomonadati</taxon>
        <taxon>Pseudomonadota</taxon>
        <taxon>Gammaproteobacteria</taxon>
        <taxon>Pseudomonadales</taxon>
        <taxon>Pseudomonadaceae</taxon>
        <taxon>Pseudomonas</taxon>
    </lineage>
</organism>
<dbReference type="Pfam" id="PF00593">
    <property type="entry name" value="TonB_dep_Rec_b-barrel"/>
    <property type="match status" value="1"/>
</dbReference>
<dbReference type="InterPro" id="IPR012910">
    <property type="entry name" value="Plug_dom"/>
</dbReference>
<keyword evidence="13 14" id="KW-0998">Cell outer membrane</keyword>
<dbReference type="InterPro" id="IPR036942">
    <property type="entry name" value="Beta-barrel_TonB_sf"/>
</dbReference>
<keyword evidence="4 14" id="KW-1134">Transmembrane beta strand</keyword>
<gene>
    <name evidence="20" type="ORF">SAMN05216186_12846</name>
</gene>
<evidence type="ECO:0000256" key="15">
    <source>
        <dbReference type="RuleBase" id="RU003357"/>
    </source>
</evidence>
<keyword evidence="5" id="KW-0410">Iron transport</keyword>
<evidence type="ECO:0000313" key="20">
    <source>
        <dbReference type="EMBL" id="SDL71536.1"/>
    </source>
</evidence>
<evidence type="ECO:0000256" key="16">
    <source>
        <dbReference type="SAM" id="MobiDB-lite"/>
    </source>
</evidence>
<evidence type="ECO:0000259" key="18">
    <source>
        <dbReference type="Pfam" id="PF00593"/>
    </source>
</evidence>
<evidence type="ECO:0000256" key="10">
    <source>
        <dbReference type="ARBA" id="ARBA00023077"/>
    </source>
</evidence>
<keyword evidence="10 15" id="KW-0798">TonB box</keyword>
<dbReference type="InterPro" id="IPR010105">
    <property type="entry name" value="TonB_sidphr_rcpt"/>
</dbReference>
<keyword evidence="11 14" id="KW-0472">Membrane</keyword>
<keyword evidence="12 20" id="KW-0675">Receptor</keyword>
<dbReference type="InterPro" id="IPR037066">
    <property type="entry name" value="Plug_dom_sf"/>
</dbReference>
<feature type="compositionally biased region" description="Low complexity" evidence="16">
    <location>
        <begin position="549"/>
        <end position="558"/>
    </location>
</feature>
<dbReference type="GO" id="GO:0009279">
    <property type="term" value="C:cell outer membrane"/>
    <property type="evidence" value="ECO:0007669"/>
    <property type="project" value="UniProtKB-SubCell"/>
</dbReference>
<reference evidence="20 21" key="1">
    <citation type="submission" date="2016-10" db="EMBL/GenBank/DDBJ databases">
        <authorList>
            <person name="de Groot N.N."/>
        </authorList>
    </citation>
    <scope>NUCLEOTIDE SEQUENCE [LARGE SCALE GENOMIC DNA]</scope>
    <source>
        <strain evidence="20 21">JCM 21544</strain>
    </source>
</reference>
<evidence type="ECO:0000256" key="7">
    <source>
        <dbReference type="ARBA" id="ARBA00022729"/>
    </source>
</evidence>
<evidence type="ECO:0000256" key="8">
    <source>
        <dbReference type="ARBA" id="ARBA00023004"/>
    </source>
</evidence>
<name>A0A1G9MB97_9PSED</name>
<evidence type="ECO:0000256" key="3">
    <source>
        <dbReference type="ARBA" id="ARBA00022448"/>
    </source>
</evidence>
<evidence type="ECO:0000256" key="2">
    <source>
        <dbReference type="ARBA" id="ARBA00009810"/>
    </source>
</evidence>
<dbReference type="NCBIfam" id="NF007349">
    <property type="entry name" value="PRK09840.1"/>
    <property type="match status" value="1"/>
</dbReference>
<proteinExistence type="inferred from homology"/>
<feature type="region of interest" description="Disordered" evidence="16">
    <location>
        <begin position="549"/>
        <end position="568"/>
    </location>
</feature>
<feature type="signal peptide" evidence="17">
    <location>
        <begin position="1"/>
        <end position="28"/>
    </location>
</feature>
<dbReference type="GO" id="GO:0038023">
    <property type="term" value="F:signaling receptor activity"/>
    <property type="evidence" value="ECO:0007669"/>
    <property type="project" value="InterPro"/>
</dbReference>
<dbReference type="InterPro" id="IPR000531">
    <property type="entry name" value="Beta-barrel_TonB"/>
</dbReference>
<dbReference type="Pfam" id="PF07715">
    <property type="entry name" value="Plug"/>
    <property type="match status" value="1"/>
</dbReference>
<evidence type="ECO:0000256" key="13">
    <source>
        <dbReference type="ARBA" id="ARBA00023237"/>
    </source>
</evidence>
<dbReference type="Gene3D" id="2.170.130.10">
    <property type="entry name" value="TonB-dependent receptor, plug domain"/>
    <property type="match status" value="1"/>
</dbReference>
<keyword evidence="9" id="KW-0406">Ion transport</keyword>
<dbReference type="NCBIfam" id="TIGR01783">
    <property type="entry name" value="TonB-siderophor"/>
    <property type="match status" value="1"/>
</dbReference>
<evidence type="ECO:0000256" key="17">
    <source>
        <dbReference type="SAM" id="SignalP"/>
    </source>
</evidence>
<evidence type="ECO:0000256" key="5">
    <source>
        <dbReference type="ARBA" id="ARBA00022496"/>
    </source>
</evidence>
<dbReference type="FunFam" id="2.170.130.10:FF:000001">
    <property type="entry name" value="Catecholate siderophore TonB-dependent receptor"/>
    <property type="match status" value="1"/>
</dbReference>
<keyword evidence="21" id="KW-1185">Reference proteome</keyword>
<dbReference type="RefSeq" id="WP_084339445.1">
    <property type="nucleotide sequence ID" value="NZ_FNFD01000028.1"/>
</dbReference>
<sequence length="771" mass="83915">MTIRSRKHHKTSHLAALVAAAIPAMTLAQTAKTGDELNLPEMVVTSKAEVPYKADKSANHKLTEPLLDTPKTVQVIKKEMLREQGATSLMEALRNTPGITMQLGENGNTSAGDTFMMRGFSTQQSTFVDGVRDLGAVGRDVFNLEQVEVVKGAAGSDIGRGAASGYINLITKLPTLEDSISGTLGYGTADNAHMTADINQALSDHSALRLNLMRRDGGVDGRDYVENSSYGVAPSIAFGLETDTRLYVYSQHVRQDNTPDGGIPTIGMKGFYSTQTSAAQAARLNTGGKVDRENYYGSKSDYEKVDADMLTVKFEHDLDDVTTLRNISRYGKSNVDRILTGPAGGTTALKATSADPSTWTVDRSRQLIDQENEILANQTSLNTEFTTFGLRNSLASGVEFMRESQRNESGTTSRQIIDGVDYAAVLLPSASLYDPNPHDAMGKPYKTGVYSDGTTDTAAIYVFDTLHLNEQWSVNAGVRFEHYKTDTKGASLTAISATSITYDYLLTPYKLSDSGDLTSWNTGIVFKPAENGSIYLAYANSLTPPGSSNFALSSSESSDNQPNLDPQETKHVELGTKWDLLDDRLNLSAAIYRTENSNQMSYDTLSATYQQDGTIRVKGIELAAVGQITNFWQVSAGIASMDTEQIDQVSRSSSGVITENTGVRWSPDLTATLWTSYTLGDFTLGGGARYVSEQDRLIAKGADRSTTNMPSIPSYWVADMMAAYRLNKNVNLRVNLYNLFDEEYIATLNNSGARMVMGAPRSAMFTTEYSF</sequence>
<keyword evidence="3 14" id="KW-0813">Transport</keyword>
<dbReference type="PANTHER" id="PTHR32552">
    <property type="entry name" value="FERRICHROME IRON RECEPTOR-RELATED"/>
    <property type="match status" value="1"/>
</dbReference>
<dbReference type="STRING" id="137658.SAMN05216186_12846"/>
<dbReference type="PROSITE" id="PS52016">
    <property type="entry name" value="TONB_DEPENDENT_REC_3"/>
    <property type="match status" value="1"/>
</dbReference>
<evidence type="ECO:0000256" key="6">
    <source>
        <dbReference type="ARBA" id="ARBA00022692"/>
    </source>
</evidence>
<dbReference type="PANTHER" id="PTHR32552:SF89">
    <property type="entry name" value="CATECHOLATE SIDEROPHORE RECEPTOR FIU"/>
    <property type="match status" value="1"/>
</dbReference>
<comment type="similarity">
    <text evidence="2 14 15">Belongs to the TonB-dependent receptor family.</text>
</comment>
<dbReference type="AlphaFoldDB" id="A0A1G9MB97"/>
<dbReference type="CDD" id="cd01347">
    <property type="entry name" value="ligand_gated_channel"/>
    <property type="match status" value="1"/>
</dbReference>
<evidence type="ECO:0000313" key="21">
    <source>
        <dbReference type="Proteomes" id="UP000198706"/>
    </source>
</evidence>
<dbReference type="Proteomes" id="UP000198706">
    <property type="component" value="Unassembled WGS sequence"/>
</dbReference>
<keyword evidence="8" id="KW-0408">Iron</keyword>
<keyword evidence="6 14" id="KW-0812">Transmembrane</keyword>
<accession>A0A1G9MB97</accession>
<dbReference type="GO" id="GO:0015891">
    <property type="term" value="P:siderophore transport"/>
    <property type="evidence" value="ECO:0007669"/>
    <property type="project" value="InterPro"/>
</dbReference>
<evidence type="ECO:0000256" key="14">
    <source>
        <dbReference type="PROSITE-ProRule" id="PRU01360"/>
    </source>
</evidence>
<evidence type="ECO:0000256" key="11">
    <source>
        <dbReference type="ARBA" id="ARBA00023136"/>
    </source>
</evidence>
<dbReference type="SUPFAM" id="SSF56935">
    <property type="entry name" value="Porins"/>
    <property type="match status" value="1"/>
</dbReference>
<evidence type="ECO:0000256" key="9">
    <source>
        <dbReference type="ARBA" id="ARBA00023065"/>
    </source>
</evidence>
<protein>
    <submittedName>
        <fullName evidence="20">Catecholate siderophore receptor</fullName>
    </submittedName>
</protein>
<feature type="domain" description="TonB-dependent receptor plug" evidence="19">
    <location>
        <begin position="66"/>
        <end position="165"/>
    </location>
</feature>
<dbReference type="GO" id="GO:0015344">
    <property type="term" value="F:siderophore uptake transmembrane transporter activity"/>
    <property type="evidence" value="ECO:0007669"/>
    <property type="project" value="TreeGrafter"/>
</dbReference>
<dbReference type="Gene3D" id="2.40.170.20">
    <property type="entry name" value="TonB-dependent receptor, beta-barrel domain"/>
    <property type="match status" value="1"/>
</dbReference>
<evidence type="ECO:0000256" key="4">
    <source>
        <dbReference type="ARBA" id="ARBA00022452"/>
    </source>
</evidence>
<feature type="domain" description="TonB-dependent receptor-like beta-barrel" evidence="18">
    <location>
        <begin position="248"/>
        <end position="739"/>
    </location>
</feature>
<evidence type="ECO:0000256" key="1">
    <source>
        <dbReference type="ARBA" id="ARBA00004571"/>
    </source>
</evidence>
<comment type="subcellular location">
    <subcellularLocation>
        <location evidence="1 14">Cell outer membrane</location>
        <topology evidence="1 14">Multi-pass membrane protein</topology>
    </subcellularLocation>
</comment>
<dbReference type="InterPro" id="IPR039426">
    <property type="entry name" value="TonB-dep_rcpt-like"/>
</dbReference>
<evidence type="ECO:0000259" key="19">
    <source>
        <dbReference type="Pfam" id="PF07715"/>
    </source>
</evidence>
<keyword evidence="7 17" id="KW-0732">Signal</keyword>